<dbReference type="CDD" id="cd07723">
    <property type="entry name" value="hydroxyacylglutathione_hydrolase_MBL-fold"/>
    <property type="match status" value="1"/>
</dbReference>
<dbReference type="Gene3D" id="3.60.15.10">
    <property type="entry name" value="Ribonuclease Z/Hydroxyacylglutathione hydrolase-like"/>
    <property type="match status" value="1"/>
</dbReference>
<dbReference type="GO" id="GO:0046872">
    <property type="term" value="F:metal ion binding"/>
    <property type="evidence" value="ECO:0007669"/>
    <property type="project" value="UniProtKB-KW"/>
</dbReference>
<evidence type="ECO:0000259" key="9">
    <source>
        <dbReference type="SMART" id="SM00849"/>
    </source>
</evidence>
<evidence type="ECO:0000256" key="2">
    <source>
        <dbReference type="ARBA" id="ARBA00004963"/>
    </source>
</evidence>
<dbReference type="InterPro" id="IPR050110">
    <property type="entry name" value="Glyoxalase_II_hydrolase"/>
</dbReference>
<dbReference type="PANTHER" id="PTHR43705">
    <property type="entry name" value="HYDROXYACYLGLUTATHIONE HYDROLASE"/>
    <property type="match status" value="1"/>
</dbReference>
<comment type="cofactor">
    <cofactor evidence="1">
        <name>Zn(2+)</name>
        <dbReference type="ChEBI" id="CHEBI:29105"/>
    </cofactor>
</comment>
<evidence type="ECO:0000256" key="7">
    <source>
        <dbReference type="ARBA" id="ARBA00022833"/>
    </source>
</evidence>
<protein>
    <recommendedName>
        <fullName evidence="4">hydroxyacylglutathione hydrolase</fullName>
        <ecNumber evidence="4">3.1.2.6</ecNumber>
    </recommendedName>
    <alternativeName>
        <fullName evidence="8">Glyoxalase II</fullName>
    </alternativeName>
</protein>
<gene>
    <name evidence="10" type="ORF">E4656_04730</name>
</gene>
<evidence type="ECO:0000256" key="3">
    <source>
        <dbReference type="ARBA" id="ARBA00006759"/>
    </source>
</evidence>
<dbReference type="AlphaFoldDB" id="A0A4Z0WAP1"/>
<sequence>MMYAVARGLSTMTHLVHRYFVPDSLRNYNHLVIAGSQAASIDPFNWALALQQARSMGVEITEIWLTHGHGDHIAGVPEQFDGPVRGHPDIGSRCQLTHQLEGDSRFEFNGYPVQVIATPGHTFDHVCFFLPAIPALVAGDTLFNAGVGNTRSGDTDTLYASIERLKALPAATRLYNGHDYMPTNVQFTESIVGPTEVTRRWQEACASTDEHSRPVTTLGDEQALNLFLQPESGQLKAALDLPADSSPQMVFRSLRQRRDQW</sequence>
<reference evidence="10 11" key="1">
    <citation type="submission" date="2019-04" db="EMBL/GenBank/DDBJ databases">
        <title>Natronospirillum operosus gen. nov., sp. nov., a haloalkaliphilic satellite isolated from decaying biomass of laboratory culture of cyanobacterium Geitlerinema sp. and proposal of Natronospirillaceae fam. nov. and Saccharospirillaceae fam. nov.</title>
        <authorList>
            <person name="Kevbrin V."/>
            <person name="Boltyanskaya Y."/>
            <person name="Koziaeva V."/>
            <person name="Grouzdev D.S."/>
            <person name="Park M."/>
            <person name="Cho J."/>
        </authorList>
    </citation>
    <scope>NUCLEOTIDE SEQUENCE [LARGE SCALE GENOMIC DNA]</scope>
    <source>
        <strain evidence="10 11">G-116</strain>
    </source>
</reference>
<dbReference type="InterPro" id="IPR036866">
    <property type="entry name" value="RibonucZ/Hydroxyglut_hydro"/>
</dbReference>
<dbReference type="SMART" id="SM00849">
    <property type="entry name" value="Lactamase_B"/>
    <property type="match status" value="1"/>
</dbReference>
<dbReference type="SUPFAM" id="SSF56281">
    <property type="entry name" value="Metallo-hydrolase/oxidoreductase"/>
    <property type="match status" value="1"/>
</dbReference>
<proteinExistence type="inferred from homology"/>
<dbReference type="GO" id="GO:0004416">
    <property type="term" value="F:hydroxyacylglutathione hydrolase activity"/>
    <property type="evidence" value="ECO:0007669"/>
    <property type="project" value="UniProtKB-EC"/>
</dbReference>
<dbReference type="OrthoDB" id="9802248at2"/>
<comment type="pathway">
    <text evidence="2">Secondary metabolite metabolism; methylglyoxal degradation; (R)-lactate from methylglyoxal: step 2/2.</text>
</comment>
<dbReference type="EC" id="3.1.2.6" evidence="4"/>
<dbReference type="PANTHER" id="PTHR43705:SF1">
    <property type="entry name" value="HYDROXYACYLGLUTATHIONE HYDROLASE GLOB"/>
    <property type="match status" value="1"/>
</dbReference>
<comment type="caution">
    <text evidence="10">The sequence shown here is derived from an EMBL/GenBank/DDBJ whole genome shotgun (WGS) entry which is preliminary data.</text>
</comment>
<evidence type="ECO:0000256" key="1">
    <source>
        <dbReference type="ARBA" id="ARBA00001947"/>
    </source>
</evidence>
<dbReference type="Pfam" id="PF00753">
    <property type="entry name" value="Lactamase_B"/>
    <property type="match status" value="1"/>
</dbReference>
<dbReference type="Pfam" id="PF16123">
    <property type="entry name" value="HAGH_C"/>
    <property type="match status" value="1"/>
</dbReference>
<keyword evidence="11" id="KW-1185">Reference proteome</keyword>
<dbReference type="Proteomes" id="UP000297475">
    <property type="component" value="Unassembled WGS sequence"/>
</dbReference>
<dbReference type="InterPro" id="IPR032282">
    <property type="entry name" value="HAGH_C"/>
</dbReference>
<keyword evidence="7" id="KW-0862">Zinc</keyword>
<evidence type="ECO:0000256" key="6">
    <source>
        <dbReference type="ARBA" id="ARBA00022801"/>
    </source>
</evidence>
<accession>A0A4Z0WAP1</accession>
<evidence type="ECO:0000313" key="10">
    <source>
        <dbReference type="EMBL" id="TGG95719.1"/>
    </source>
</evidence>
<keyword evidence="5" id="KW-0479">Metal-binding</keyword>
<dbReference type="InterPro" id="IPR035680">
    <property type="entry name" value="Clx_II_MBL"/>
</dbReference>
<evidence type="ECO:0000313" key="11">
    <source>
        <dbReference type="Proteomes" id="UP000297475"/>
    </source>
</evidence>
<feature type="domain" description="Metallo-beta-lactamase" evidence="9">
    <location>
        <begin position="26"/>
        <end position="178"/>
    </location>
</feature>
<keyword evidence="6 10" id="KW-0378">Hydrolase</keyword>
<evidence type="ECO:0000256" key="8">
    <source>
        <dbReference type="ARBA" id="ARBA00031044"/>
    </source>
</evidence>
<evidence type="ECO:0000256" key="5">
    <source>
        <dbReference type="ARBA" id="ARBA00022723"/>
    </source>
</evidence>
<name>A0A4Z0WAP1_9GAMM</name>
<evidence type="ECO:0000256" key="4">
    <source>
        <dbReference type="ARBA" id="ARBA00011917"/>
    </source>
</evidence>
<comment type="similarity">
    <text evidence="3">Belongs to the metallo-beta-lactamase superfamily. Glyoxalase II family.</text>
</comment>
<organism evidence="10 11">
    <name type="scientific">Natronospirillum operosum</name>
    <dbReference type="NCBI Taxonomy" id="2759953"/>
    <lineage>
        <taxon>Bacteria</taxon>
        <taxon>Pseudomonadati</taxon>
        <taxon>Pseudomonadota</taxon>
        <taxon>Gammaproteobacteria</taxon>
        <taxon>Oceanospirillales</taxon>
        <taxon>Natronospirillaceae</taxon>
        <taxon>Natronospirillum</taxon>
    </lineage>
</organism>
<dbReference type="InterPro" id="IPR001279">
    <property type="entry name" value="Metallo-B-lactamas"/>
</dbReference>
<dbReference type="EMBL" id="SRMF01000001">
    <property type="protein sequence ID" value="TGG95719.1"/>
    <property type="molecule type" value="Genomic_DNA"/>
</dbReference>